<name>A0A0D9QI38_PLAFR</name>
<evidence type="ECO:0000313" key="3">
    <source>
        <dbReference type="EMBL" id="KJP86603.1"/>
    </source>
</evidence>
<dbReference type="RefSeq" id="XP_012336832.1">
    <property type="nucleotide sequence ID" value="XM_012481409.1"/>
</dbReference>
<dbReference type="InterPro" id="IPR044885">
    <property type="entry name" value="PRESA_N_sf"/>
</dbReference>
<keyword evidence="4" id="KW-1185">Reference proteome</keyword>
<feature type="domain" description="Plasmodium RESA N-terminal" evidence="2">
    <location>
        <begin position="124"/>
        <end position="244"/>
    </location>
</feature>
<proteinExistence type="predicted"/>
<dbReference type="EMBL" id="KQ001690">
    <property type="protein sequence ID" value="KJP86603.1"/>
    <property type="molecule type" value="Genomic_DNA"/>
</dbReference>
<evidence type="ECO:0000313" key="4">
    <source>
        <dbReference type="Proteomes" id="UP000054561"/>
    </source>
</evidence>
<sequence length="266" mass="30842">MALYKSPATTDASQYSRQNEKNKGFPSYSLRTRVSFGATLFSLLYILLLNISTGDSGKNGLPQLRLNHRPPRSLSEAMMFGVPGNMMTQIPWTRRCTKKNKEPLPNESVGYYMEKSCRHVKLTDEMKDKLISCGPNITEADMSKIYIALYNQHISNFRHLIECLYTACAMLSDKYKRDQSYQNKCWRHQYQKLGRECIKLTDNDDDGHLKLFLNKCTTCKTSDFIDFLNDSINRWNAFIKQHKKTTYSELKEALESGILQEKKDKK</sequence>
<accession>A0A0D9QI38</accession>
<dbReference type="OMA" id="YNEHISN"/>
<evidence type="ECO:0000259" key="2">
    <source>
        <dbReference type="Pfam" id="PF09687"/>
    </source>
</evidence>
<dbReference type="VEuPathDB" id="PlasmoDB:AK88_03799"/>
<evidence type="ECO:0000256" key="1">
    <source>
        <dbReference type="SAM" id="MobiDB-lite"/>
    </source>
</evidence>
<organism evidence="3 4">
    <name type="scientific">Plasmodium fragile</name>
    <dbReference type="NCBI Taxonomy" id="5857"/>
    <lineage>
        <taxon>Eukaryota</taxon>
        <taxon>Sar</taxon>
        <taxon>Alveolata</taxon>
        <taxon>Apicomplexa</taxon>
        <taxon>Aconoidasida</taxon>
        <taxon>Haemosporida</taxon>
        <taxon>Plasmodiidae</taxon>
        <taxon>Plasmodium</taxon>
        <taxon>Plasmodium (Plasmodium)</taxon>
    </lineage>
</organism>
<feature type="region of interest" description="Disordered" evidence="1">
    <location>
        <begin position="1"/>
        <end position="24"/>
    </location>
</feature>
<dbReference type="InterPro" id="IPR019111">
    <property type="entry name" value="PRESA_N"/>
</dbReference>
<gene>
    <name evidence="3" type="ORF">AK88_03799</name>
</gene>
<reference evidence="3 4" key="1">
    <citation type="submission" date="2014-03" db="EMBL/GenBank/DDBJ databases">
        <title>The Genome Sequence of Plasmodium fragile nilgiri.</title>
        <authorList>
            <consortium name="The Broad Institute Genomics Platform"/>
            <consortium name="The Broad Institute Genome Sequencing Center for Infectious Disease"/>
            <person name="Neafsey D."/>
            <person name="Duraisingh M."/>
            <person name="Young S.K."/>
            <person name="Zeng Q."/>
            <person name="Gargeya S."/>
            <person name="Abouelleil A."/>
            <person name="Alvarado L."/>
            <person name="Chapman S.B."/>
            <person name="Gainer-Dewar J."/>
            <person name="Goldberg J."/>
            <person name="Griggs A."/>
            <person name="Gujja S."/>
            <person name="Hansen M."/>
            <person name="Howarth C."/>
            <person name="Imamovic A."/>
            <person name="Larimer J."/>
            <person name="Pearson M."/>
            <person name="Poon T.W."/>
            <person name="Priest M."/>
            <person name="Roberts A."/>
            <person name="Saif S."/>
            <person name="Shea T."/>
            <person name="Sykes S."/>
            <person name="Wortman J."/>
            <person name="Nusbaum C."/>
            <person name="Birren B."/>
        </authorList>
    </citation>
    <scope>NUCLEOTIDE SEQUENCE [LARGE SCALE GENOMIC DNA]</scope>
    <source>
        <strain evidence="4">nilgiri</strain>
    </source>
</reference>
<dbReference type="GeneID" id="24269113"/>
<protein>
    <recommendedName>
        <fullName evidence="2">Plasmodium RESA N-terminal domain-containing protein</fullName>
    </recommendedName>
</protein>
<feature type="compositionally biased region" description="Polar residues" evidence="1">
    <location>
        <begin position="7"/>
        <end position="17"/>
    </location>
</feature>
<dbReference type="Gene3D" id="6.10.280.180">
    <property type="entry name" value="Plasmodium RESA, N-terminal helical domain"/>
    <property type="match status" value="1"/>
</dbReference>
<dbReference type="AlphaFoldDB" id="A0A0D9QI38"/>
<dbReference type="Proteomes" id="UP000054561">
    <property type="component" value="Unassembled WGS sequence"/>
</dbReference>
<dbReference type="OrthoDB" id="382767at2759"/>
<dbReference type="Pfam" id="PF09687">
    <property type="entry name" value="PRESAN"/>
    <property type="match status" value="1"/>
</dbReference>